<name>A0A1G7ATE4_9ACTN</name>
<organism evidence="1 2">
    <name type="scientific">Glycomyces harbinensis</name>
    <dbReference type="NCBI Taxonomy" id="58114"/>
    <lineage>
        <taxon>Bacteria</taxon>
        <taxon>Bacillati</taxon>
        <taxon>Actinomycetota</taxon>
        <taxon>Actinomycetes</taxon>
        <taxon>Glycomycetales</taxon>
        <taxon>Glycomycetaceae</taxon>
        <taxon>Glycomyces</taxon>
    </lineage>
</organism>
<reference evidence="2" key="1">
    <citation type="submission" date="2016-10" db="EMBL/GenBank/DDBJ databases">
        <authorList>
            <person name="Varghese N."/>
            <person name="Submissions S."/>
        </authorList>
    </citation>
    <scope>NUCLEOTIDE SEQUENCE [LARGE SCALE GENOMIC DNA]</scope>
    <source>
        <strain evidence="2">CGMCC 4.3516</strain>
    </source>
</reference>
<gene>
    <name evidence="1" type="ORF">SAMN05216270_11497</name>
</gene>
<keyword evidence="2" id="KW-1185">Reference proteome</keyword>
<dbReference type="AlphaFoldDB" id="A0A1G7ATE4"/>
<protein>
    <submittedName>
        <fullName evidence="1">Uncharacterized protein</fullName>
    </submittedName>
</protein>
<sequence length="460" mass="49770">MFRYAIVMTSRKTAYFGVLDSVNFSADLPDDDLAHRTLHATGAVMLQMILGGVNPVLSQTQAFDCAMFTGGLARMDRGSIAMMELVRSGQIQVRILDSAALLDDPADGRRFTLINAFRSALLQRDFRFSSWPELGGDMTLRAAIAEQLDRDPFGVDAVADGPLLHRLLGLIEFDRALRDSPVSERASVTSGASLADRVLGALANIRRNTAGGDTEVLTRLETRAAAGGDGRPFTRRSSWYALLDEYEEVASDAGDPSRLAQLGMVRGLVNAKYNGIVAESLNADGLDVEFADFKTAGIVAQAGVENLVGARATQVLEESEIEAWLTWSELPGILSDMRNLTAPQNRFRHLVSRYREHDIRRRADAIAKNQIWAHVGAVTVNATGTVVGGIVGLALGGDLVGTSIGSVVGTLGGVYANHMLDTQKQRGLRKAELRAQKEFDQLFTPVLGRGSIAYRIDHDA</sequence>
<dbReference type="EMBL" id="FNAD01000014">
    <property type="protein sequence ID" value="SDE17216.1"/>
    <property type="molecule type" value="Genomic_DNA"/>
</dbReference>
<evidence type="ECO:0000313" key="2">
    <source>
        <dbReference type="Proteomes" id="UP000198949"/>
    </source>
</evidence>
<dbReference type="STRING" id="58114.SAMN05216270_11497"/>
<accession>A0A1G7ATE4</accession>
<evidence type="ECO:0000313" key="1">
    <source>
        <dbReference type="EMBL" id="SDE17216.1"/>
    </source>
</evidence>
<dbReference type="Proteomes" id="UP000198949">
    <property type="component" value="Unassembled WGS sequence"/>
</dbReference>
<proteinExistence type="predicted"/>